<comment type="caution">
    <text evidence="1">The sequence shown here is derived from an EMBL/GenBank/DDBJ whole genome shotgun (WGS) entry which is preliminary data.</text>
</comment>
<evidence type="ECO:0000313" key="2">
    <source>
        <dbReference type="Proteomes" id="UP000649799"/>
    </source>
</evidence>
<gene>
    <name evidence="1" type="ORF">G9Q97_04740</name>
</gene>
<dbReference type="RefSeq" id="WP_166143685.1">
    <property type="nucleotide sequence ID" value="NZ_JAANYN010000002.1"/>
</dbReference>
<accession>A0ABX0H6Y3</accession>
<protein>
    <recommendedName>
        <fullName evidence="3">Secreted protein</fullName>
    </recommendedName>
</protein>
<sequence>MIQRILFIFFLMMQVQILFAQTNFINRYEQIIQSYPEIHTGTQYIEQRRSLDGHPYFATSKMENGTLTISGFVFENIPVQYEIWDDLILSFSSAFKQKMIMNHAKIDGIVLSDGTIFTKKSQPDGFIFHKNGFYREIIKGQTGLYCKHRKQRKQETSTAELIRSYEEVEKYFFEIKGQLVAVPAKRKIFPLLELNKKSARRELRKNGLRYRKNREAYLKTLVYLSNEGE</sequence>
<evidence type="ECO:0000313" key="1">
    <source>
        <dbReference type="EMBL" id="NHE56118.1"/>
    </source>
</evidence>
<dbReference type="EMBL" id="JAANYN010000002">
    <property type="protein sequence ID" value="NHE56118.1"/>
    <property type="molecule type" value="Genomic_DNA"/>
</dbReference>
<organism evidence="1 2">
    <name type="scientific">Cyclobacterium plantarum</name>
    <dbReference type="NCBI Taxonomy" id="2716263"/>
    <lineage>
        <taxon>Bacteria</taxon>
        <taxon>Pseudomonadati</taxon>
        <taxon>Bacteroidota</taxon>
        <taxon>Cytophagia</taxon>
        <taxon>Cytophagales</taxon>
        <taxon>Cyclobacteriaceae</taxon>
        <taxon>Cyclobacterium</taxon>
    </lineage>
</organism>
<keyword evidence="2" id="KW-1185">Reference proteome</keyword>
<evidence type="ECO:0008006" key="3">
    <source>
        <dbReference type="Google" id="ProtNLM"/>
    </source>
</evidence>
<name>A0ABX0H6Y3_9BACT</name>
<proteinExistence type="predicted"/>
<reference evidence="1 2" key="1">
    <citation type="submission" date="2020-03" db="EMBL/GenBank/DDBJ databases">
        <title>Cyclobacterium plantarum sp. nov., a marine bacterium isolated from a coastal-marine wetland.</title>
        <authorList>
            <person name="Sanchez-Porro C."/>
            <person name="Ventosa A."/>
            <person name="Amoozegar M."/>
        </authorList>
    </citation>
    <scope>NUCLEOTIDE SEQUENCE [LARGE SCALE GENOMIC DNA]</scope>
    <source>
        <strain evidence="1 2">GBPx2</strain>
    </source>
</reference>
<dbReference type="Proteomes" id="UP000649799">
    <property type="component" value="Unassembled WGS sequence"/>
</dbReference>